<dbReference type="Proteomes" id="UP000283678">
    <property type="component" value="Unassembled WGS sequence"/>
</dbReference>
<dbReference type="EMBL" id="QRZL01000005">
    <property type="protein sequence ID" value="RGV79622.1"/>
    <property type="molecule type" value="Genomic_DNA"/>
</dbReference>
<evidence type="ECO:0000313" key="1">
    <source>
        <dbReference type="EMBL" id="RGV79622.1"/>
    </source>
</evidence>
<protein>
    <submittedName>
        <fullName evidence="1">Uncharacterized protein</fullName>
    </submittedName>
</protein>
<accession>A0A412ZHC1</accession>
<comment type="caution">
    <text evidence="1">The sequence shown here is derived from an EMBL/GenBank/DDBJ whole genome shotgun (WGS) entry which is preliminary data.</text>
</comment>
<name>A0A412ZHC1_9BACT</name>
<dbReference type="AlphaFoldDB" id="A0A412ZHC1"/>
<gene>
    <name evidence="1" type="ORF">DWW04_07145</name>
</gene>
<reference evidence="1 2" key="1">
    <citation type="submission" date="2018-08" db="EMBL/GenBank/DDBJ databases">
        <title>A genome reference for cultivated species of the human gut microbiota.</title>
        <authorList>
            <person name="Zou Y."/>
            <person name="Xue W."/>
            <person name="Luo G."/>
        </authorList>
    </citation>
    <scope>NUCLEOTIDE SEQUENCE [LARGE SCALE GENOMIC DNA]</scope>
    <source>
        <strain evidence="1 2">AF14-1AC</strain>
    </source>
</reference>
<sequence>MLIEKSDSFKIIRLNIRDYFVYTGGSILFLRWMKTEMEMRRNICKHLNKYTLYTLGGGCNFVLAITASPNYNEQIRI</sequence>
<evidence type="ECO:0000313" key="2">
    <source>
        <dbReference type="Proteomes" id="UP000283678"/>
    </source>
</evidence>
<proteinExistence type="predicted"/>
<organism evidence="1 2">
    <name type="scientific">Phocaeicola dorei</name>
    <dbReference type="NCBI Taxonomy" id="357276"/>
    <lineage>
        <taxon>Bacteria</taxon>
        <taxon>Pseudomonadati</taxon>
        <taxon>Bacteroidota</taxon>
        <taxon>Bacteroidia</taxon>
        <taxon>Bacteroidales</taxon>
        <taxon>Bacteroidaceae</taxon>
        <taxon>Phocaeicola</taxon>
    </lineage>
</organism>